<sequence>MGEKWRGCVRGLLVMVGDDGRLGGRPPMAKPFVGAMPRVGNLLMAMDLSCCDNGVIAL</sequence>
<evidence type="ECO:0000313" key="1">
    <source>
        <dbReference type="EMBL" id="EGQ14658.1"/>
    </source>
</evidence>
<proteinExistence type="predicted"/>
<evidence type="ECO:0000313" key="2">
    <source>
        <dbReference type="Proteomes" id="UP000007820"/>
    </source>
</evidence>
<comment type="caution">
    <text evidence="1">The sequence shown here is derived from an EMBL/GenBank/DDBJ whole genome shotgun (WGS) entry which is preliminary data.</text>
</comment>
<gene>
    <name evidence="1" type="ORF">HMPREF9136_1335</name>
</gene>
<organism evidence="1 2">
    <name type="scientific">Prevotella dentalis (strain ATCC 49559 / DSM 3688 / JCM 13448 / NCTC 12043 / ES 2772)</name>
    <name type="common">Mitsuokella dentalis</name>
    <dbReference type="NCBI Taxonomy" id="908937"/>
    <lineage>
        <taxon>Bacteria</taxon>
        <taxon>Pseudomonadati</taxon>
        <taxon>Bacteroidota</taxon>
        <taxon>Bacteroidia</taxon>
        <taxon>Bacteroidales</taxon>
        <taxon>Prevotellaceae</taxon>
        <taxon>Prevotella</taxon>
    </lineage>
</organism>
<dbReference type="EMBL" id="AFPW01000019">
    <property type="protein sequence ID" value="EGQ14658.1"/>
    <property type="molecule type" value="Genomic_DNA"/>
</dbReference>
<protein>
    <submittedName>
        <fullName evidence="1">ArsR family transcriptional regulator</fullName>
    </submittedName>
</protein>
<dbReference type="Proteomes" id="UP000007820">
    <property type="component" value="Unassembled WGS sequence"/>
</dbReference>
<reference evidence="1 2" key="1">
    <citation type="submission" date="2011-04" db="EMBL/GenBank/DDBJ databases">
        <authorList>
            <person name="Muzny D."/>
            <person name="Qin X."/>
            <person name="Deng J."/>
            <person name="Jiang H."/>
            <person name="Liu Y."/>
            <person name="Qu J."/>
            <person name="Song X.-Z."/>
            <person name="Zhang L."/>
            <person name="Thornton R."/>
            <person name="Coyle M."/>
            <person name="Francisco L."/>
            <person name="Jackson L."/>
            <person name="Javaid M."/>
            <person name="Korchina V."/>
            <person name="Kovar C."/>
            <person name="Mata R."/>
            <person name="Mathew T."/>
            <person name="Ngo R."/>
            <person name="Nguyen L."/>
            <person name="Nguyen N."/>
            <person name="Okwuonu G."/>
            <person name="Ongeri F."/>
            <person name="Pham C."/>
            <person name="Simmons D."/>
            <person name="Wilczek-Boney K."/>
            <person name="Hale W."/>
            <person name="Jakkamsetti A."/>
            <person name="Pham P."/>
            <person name="Ruth R."/>
            <person name="San Lucas F."/>
            <person name="Warren J."/>
            <person name="Zhang J."/>
            <person name="Zhao Z."/>
            <person name="Zhou C."/>
            <person name="Zhu D."/>
            <person name="Lee S."/>
            <person name="Bess C."/>
            <person name="Blankenburg K."/>
            <person name="Forbes L."/>
            <person name="Fu Q."/>
            <person name="Gubbala S."/>
            <person name="Hirani K."/>
            <person name="Jayaseelan J.C."/>
            <person name="Lara F."/>
            <person name="Munidasa M."/>
            <person name="Palculict T."/>
            <person name="Patil S."/>
            <person name="Pu L.-L."/>
            <person name="Saada N."/>
            <person name="Tang L."/>
            <person name="Weissenberger G."/>
            <person name="Zhu Y."/>
            <person name="Hemphill L."/>
            <person name="Shang Y."/>
            <person name="Youmans B."/>
            <person name="Ayvaz T."/>
            <person name="Ross M."/>
            <person name="Santibanez J."/>
            <person name="Aqrawi P."/>
            <person name="Gross S."/>
            <person name="Joshi V."/>
            <person name="Fowler G."/>
            <person name="Nazareth L."/>
            <person name="Reid J."/>
            <person name="Worley K."/>
            <person name="Petrosino J."/>
            <person name="Highlander S."/>
            <person name="Gibbs R."/>
        </authorList>
    </citation>
    <scope>NUCLEOTIDE SEQUENCE [LARGE SCALE GENOMIC DNA]</scope>
    <source>
        <strain evidence="1 2">DSM 3688</strain>
    </source>
</reference>
<dbReference type="AlphaFoldDB" id="F9D3A7"/>
<name>F9D3A7_PREDD</name>
<accession>F9D3A7</accession>